<evidence type="ECO:0000256" key="1">
    <source>
        <dbReference type="SAM" id="Phobius"/>
    </source>
</evidence>
<dbReference type="Proteomes" id="UP000050865">
    <property type="component" value="Unassembled WGS sequence"/>
</dbReference>
<accession>A0A0R2FKJ7</accession>
<name>A0A0R2FKJ7_9LACO</name>
<proteinExistence type="predicted"/>
<dbReference type="EMBL" id="AYZJ01000014">
    <property type="protein sequence ID" value="KRN25306.1"/>
    <property type="molecule type" value="Genomic_DNA"/>
</dbReference>
<comment type="caution">
    <text evidence="2">The sequence shown here is derived from an EMBL/GenBank/DDBJ whole genome shotgun (WGS) entry which is preliminary data.</text>
</comment>
<sequence>MSKSPLARIPTVPLLVMIALTVVVAYWLAWRYRRSYDPQRLIRGYVIYAPVALTLALLLQVQLVLAIGIWLAGAGVLATRSNHYFYEHR</sequence>
<dbReference type="OrthoDB" id="2242814at2"/>
<dbReference type="STRING" id="1423730.FC75_GL000668"/>
<evidence type="ECO:0000313" key="3">
    <source>
        <dbReference type="Proteomes" id="UP000050865"/>
    </source>
</evidence>
<keyword evidence="1" id="KW-0472">Membrane</keyword>
<dbReference type="AlphaFoldDB" id="A0A0R2FKJ7"/>
<dbReference type="PATRIC" id="fig|1423730.4.peg.698"/>
<keyword evidence="1" id="KW-1133">Transmembrane helix</keyword>
<keyword evidence="3" id="KW-1185">Reference proteome</keyword>
<keyword evidence="1" id="KW-0812">Transmembrane</keyword>
<organism evidence="2 3">
    <name type="scientific">Lacticaseibacillus camelliae DSM 22697 = JCM 13995</name>
    <dbReference type="NCBI Taxonomy" id="1423730"/>
    <lineage>
        <taxon>Bacteria</taxon>
        <taxon>Bacillati</taxon>
        <taxon>Bacillota</taxon>
        <taxon>Bacilli</taxon>
        <taxon>Lactobacillales</taxon>
        <taxon>Lactobacillaceae</taxon>
        <taxon>Lacticaseibacillus</taxon>
    </lineage>
</organism>
<gene>
    <name evidence="2" type="ORF">FC75_GL000668</name>
</gene>
<feature type="transmembrane region" description="Helical" evidence="1">
    <location>
        <begin position="12"/>
        <end position="30"/>
    </location>
</feature>
<dbReference type="RefSeq" id="WP_156314350.1">
    <property type="nucleotide sequence ID" value="NZ_AYZJ01000014.1"/>
</dbReference>
<evidence type="ECO:0000313" key="2">
    <source>
        <dbReference type="EMBL" id="KRN25306.1"/>
    </source>
</evidence>
<protein>
    <submittedName>
        <fullName evidence="2">Uncharacterized protein</fullName>
    </submittedName>
</protein>
<reference evidence="2 3" key="1">
    <citation type="journal article" date="2015" name="Genome Announc.">
        <title>Expanding the biotechnology potential of lactobacilli through comparative genomics of 213 strains and associated genera.</title>
        <authorList>
            <person name="Sun Z."/>
            <person name="Harris H.M."/>
            <person name="McCann A."/>
            <person name="Guo C."/>
            <person name="Argimon S."/>
            <person name="Zhang W."/>
            <person name="Yang X."/>
            <person name="Jeffery I.B."/>
            <person name="Cooney J.C."/>
            <person name="Kagawa T.F."/>
            <person name="Liu W."/>
            <person name="Song Y."/>
            <person name="Salvetti E."/>
            <person name="Wrobel A."/>
            <person name="Rasinkangas P."/>
            <person name="Parkhill J."/>
            <person name="Rea M.C."/>
            <person name="O'Sullivan O."/>
            <person name="Ritari J."/>
            <person name="Douillard F.P."/>
            <person name="Paul Ross R."/>
            <person name="Yang R."/>
            <person name="Briner A.E."/>
            <person name="Felis G.E."/>
            <person name="de Vos W.M."/>
            <person name="Barrangou R."/>
            <person name="Klaenhammer T.R."/>
            <person name="Caufield P.W."/>
            <person name="Cui Y."/>
            <person name="Zhang H."/>
            <person name="O'Toole P.W."/>
        </authorList>
    </citation>
    <scope>NUCLEOTIDE SEQUENCE [LARGE SCALE GENOMIC DNA]</scope>
    <source>
        <strain evidence="2 3">DSM 22697</strain>
    </source>
</reference>